<dbReference type="AlphaFoldDB" id="A0AAN2FE61"/>
<feature type="domain" description="DUF5405" evidence="1">
    <location>
        <begin position="4"/>
        <end position="90"/>
    </location>
</feature>
<evidence type="ECO:0000259" key="1">
    <source>
        <dbReference type="Pfam" id="PF17399"/>
    </source>
</evidence>
<protein>
    <submittedName>
        <fullName evidence="2">DUF5405 domain-containing protein</fullName>
    </submittedName>
</protein>
<dbReference type="EMBL" id="OW970315">
    <property type="protein sequence ID" value="CAH6304241.1"/>
    <property type="molecule type" value="Genomic_DNA"/>
</dbReference>
<dbReference type="Proteomes" id="UP001158961">
    <property type="component" value="Chromosome"/>
</dbReference>
<accession>A0AAN2FE61</accession>
<organism evidence="2 3">
    <name type="scientific">Enterobacter agglomerans</name>
    <name type="common">Erwinia herbicola</name>
    <name type="synonym">Pantoea agglomerans</name>
    <dbReference type="NCBI Taxonomy" id="549"/>
    <lineage>
        <taxon>Bacteria</taxon>
        <taxon>Pseudomonadati</taxon>
        <taxon>Pseudomonadota</taxon>
        <taxon>Gammaproteobacteria</taxon>
        <taxon>Enterobacterales</taxon>
        <taxon>Erwiniaceae</taxon>
        <taxon>Pantoea</taxon>
        <taxon>Pantoea agglomerans group</taxon>
    </lineage>
</organism>
<gene>
    <name evidence="2" type="ORF">DAPPPG734_13030</name>
</gene>
<reference evidence="2" key="1">
    <citation type="submission" date="2022-05" db="EMBL/GenBank/DDBJ databases">
        <authorList>
            <person name="Pothier F. J."/>
        </authorList>
    </citation>
    <scope>NUCLEOTIDE SEQUENCE</scope>
    <source>
        <strain evidence="2">DAPP-PG734</strain>
    </source>
</reference>
<evidence type="ECO:0000313" key="2">
    <source>
        <dbReference type="EMBL" id="CAH6304241.1"/>
    </source>
</evidence>
<name>A0AAN2FE61_ENTAG</name>
<dbReference type="Pfam" id="PF17399">
    <property type="entry name" value="DUF5405"/>
    <property type="match status" value="1"/>
</dbReference>
<proteinExistence type="predicted"/>
<sequence length="120" mass="13691">MLSINETHDISVAKNGDYVLSRMVWRIAEGKRTRVTEVIAIYKSEVLLTRDLIGDCVGIADYKKEISDLDQLSDIYGRLLIGCQEIFSVLSPLREQRITEYKIRMRQEEKRAKASKGGAI</sequence>
<dbReference type="RefSeq" id="WP_031592818.1">
    <property type="nucleotide sequence ID" value="NZ_JNVA01000038.1"/>
</dbReference>
<evidence type="ECO:0000313" key="3">
    <source>
        <dbReference type="Proteomes" id="UP001158961"/>
    </source>
</evidence>
<dbReference type="InterPro" id="IPR035404">
    <property type="entry name" value="DUF5405"/>
</dbReference>